<dbReference type="InterPro" id="IPR001202">
    <property type="entry name" value="WW_dom"/>
</dbReference>
<feature type="domain" description="WW" evidence="3">
    <location>
        <begin position="413"/>
        <end position="446"/>
    </location>
</feature>
<dbReference type="SMART" id="SM00456">
    <property type="entry name" value="WW"/>
    <property type="match status" value="2"/>
</dbReference>
<dbReference type="PANTHER" id="PTHR21715:SF0">
    <property type="entry name" value="RH04127P"/>
    <property type="match status" value="1"/>
</dbReference>
<gene>
    <name evidence="4" type="ORF">HAND1043_LOCUS4177</name>
</gene>
<protein>
    <recommendedName>
        <fullName evidence="3">WW domain-containing protein</fullName>
    </recommendedName>
</protein>
<sequence>MAASGEAPDDEDWLREDLAAAQKELESLVSWAQNAEKELFDVEIQMRERVEKETDIKEPDDDVTAEHMFRAKLAGEQADEWTPYEGLVFSAADSAEYAMLWGMTESETHLLWIASAALQAPLPPGWRVCQDKTKQTFYWDGGSRTSTYHHPNDVRYREVFEEMQAYSRSVEMVKLPPLAVEAEQKRLQEAASVLEKHQRALKRRKERLSERHEKLAKEASEEEARRKKLEDASQAERLSLDVEKMKRVAKQDGIAAKEALREEVREEIARIEGASIRQQILEEEKHRIVLEGVKLREQMIREEEELVMKRMEERSPEEMRQMREEIRQEQREHLKAIEKDKMELEIAASRPPYVSARQREKEERLRELDAFTASAQAIDERNRAEVEEYAVYLGMDTVKDKDILWVADMALSAPLPEEWSEHQDANGNIFFYNSKTQASTYEHPMDNTFRQYISKIKRIAR</sequence>
<proteinExistence type="predicted"/>
<evidence type="ECO:0000256" key="1">
    <source>
        <dbReference type="SAM" id="Coils"/>
    </source>
</evidence>
<evidence type="ECO:0000256" key="2">
    <source>
        <dbReference type="SAM" id="MobiDB-lite"/>
    </source>
</evidence>
<dbReference type="EMBL" id="HBFK01007061">
    <property type="protein sequence ID" value="CAD8737685.1"/>
    <property type="molecule type" value="Transcribed_RNA"/>
</dbReference>
<dbReference type="InterPro" id="IPR036020">
    <property type="entry name" value="WW_dom_sf"/>
</dbReference>
<dbReference type="PROSITE" id="PS01159">
    <property type="entry name" value="WW_DOMAIN_1"/>
    <property type="match status" value="2"/>
</dbReference>
<evidence type="ECO:0000259" key="3">
    <source>
        <dbReference type="PROSITE" id="PS50020"/>
    </source>
</evidence>
<evidence type="ECO:0000313" key="4">
    <source>
        <dbReference type="EMBL" id="CAD8737685.1"/>
    </source>
</evidence>
<organism evidence="4">
    <name type="scientific">Hemiselmis andersenii</name>
    <name type="common">Cryptophyte alga</name>
    <dbReference type="NCBI Taxonomy" id="464988"/>
    <lineage>
        <taxon>Eukaryota</taxon>
        <taxon>Cryptophyceae</taxon>
        <taxon>Cryptomonadales</taxon>
        <taxon>Hemiselmidaceae</taxon>
        <taxon>Hemiselmis</taxon>
    </lineage>
</organism>
<dbReference type="Gene3D" id="3.30.1470.10">
    <property type="entry name" value="Photosystem I PsaD, reaction center subunit II"/>
    <property type="match status" value="2"/>
</dbReference>
<keyword evidence="1" id="KW-0175">Coiled coil</keyword>
<dbReference type="PROSITE" id="PS50020">
    <property type="entry name" value="WW_DOMAIN_2"/>
    <property type="match status" value="2"/>
</dbReference>
<feature type="region of interest" description="Disordered" evidence="2">
    <location>
        <begin position="203"/>
        <end position="233"/>
    </location>
</feature>
<dbReference type="AlphaFoldDB" id="A0A7S0TLQ5"/>
<feature type="domain" description="WW" evidence="3">
    <location>
        <begin position="120"/>
        <end position="153"/>
    </location>
</feature>
<accession>A0A7S0TLQ5</accession>
<feature type="coiled-coil region" evidence="1">
    <location>
        <begin position="319"/>
        <end position="347"/>
    </location>
</feature>
<name>A0A7S0TLQ5_HEMAN</name>
<dbReference type="SUPFAM" id="SSF51045">
    <property type="entry name" value="WW domain"/>
    <property type="match status" value="2"/>
</dbReference>
<dbReference type="PANTHER" id="PTHR21715">
    <property type="entry name" value="RH04127P"/>
    <property type="match status" value="1"/>
</dbReference>
<dbReference type="CDD" id="cd00201">
    <property type="entry name" value="WW"/>
    <property type="match status" value="2"/>
</dbReference>
<feature type="compositionally biased region" description="Basic and acidic residues" evidence="2">
    <location>
        <begin position="207"/>
        <end position="231"/>
    </location>
</feature>
<dbReference type="Pfam" id="PF00397">
    <property type="entry name" value="WW"/>
    <property type="match status" value="1"/>
</dbReference>
<reference evidence="4" key="1">
    <citation type="submission" date="2021-01" db="EMBL/GenBank/DDBJ databases">
        <authorList>
            <person name="Corre E."/>
            <person name="Pelletier E."/>
            <person name="Niang G."/>
            <person name="Scheremetjew M."/>
            <person name="Finn R."/>
            <person name="Kale V."/>
            <person name="Holt S."/>
            <person name="Cochrane G."/>
            <person name="Meng A."/>
            <person name="Brown T."/>
            <person name="Cohen L."/>
        </authorList>
    </citation>
    <scope>NUCLEOTIDE SEQUENCE</scope>
    <source>
        <strain evidence="4">CCMP441</strain>
    </source>
</reference>
<dbReference type="InterPro" id="IPR053233">
    <property type="entry name" value="ABRA-related"/>
</dbReference>